<proteinExistence type="predicted"/>
<dbReference type="GeneID" id="25316774"/>
<sequence>MLGLKSSLPAVAYLLLLLPSSSIASVLPIRSPDSTSTIHPLSRSSGTAECNYYLIPGKYLFNVTDIQGWATDDPLSQLYKFENSCGYLTEWDWNVNDGSVAWASFAFPLQINVECVEGAVAAAGGPKITCMGPLVGPQPPSVV</sequence>
<evidence type="ECO:0000313" key="2">
    <source>
        <dbReference type="EMBL" id="KKA21555.1"/>
    </source>
</evidence>
<dbReference type="EMBL" id="LASV01000180">
    <property type="protein sequence ID" value="KKA21555.1"/>
    <property type="molecule type" value="Genomic_DNA"/>
</dbReference>
<dbReference type="AlphaFoldDB" id="A0A0F4YTV9"/>
<keyword evidence="3" id="KW-1185">Reference proteome</keyword>
<evidence type="ECO:0000256" key="1">
    <source>
        <dbReference type="SAM" id="SignalP"/>
    </source>
</evidence>
<protein>
    <recommendedName>
        <fullName evidence="4">AA1-like domain-containing protein</fullName>
    </recommendedName>
</protein>
<feature type="chain" id="PRO_5002482167" description="AA1-like domain-containing protein" evidence="1">
    <location>
        <begin position="25"/>
        <end position="143"/>
    </location>
</feature>
<gene>
    <name evidence="2" type="ORF">T310_4426</name>
</gene>
<dbReference type="STRING" id="1408163.A0A0F4YTV9"/>
<reference evidence="2 3" key="1">
    <citation type="submission" date="2015-04" db="EMBL/GenBank/DDBJ databases">
        <authorList>
            <person name="Heijne W.H."/>
            <person name="Fedorova N.D."/>
            <person name="Nierman W.C."/>
            <person name="Vollebregt A.W."/>
            <person name="Zhao Z."/>
            <person name="Wu L."/>
            <person name="Kumar M."/>
            <person name="Stam H."/>
            <person name="van den Berg M.A."/>
            <person name="Pel H.J."/>
        </authorList>
    </citation>
    <scope>NUCLEOTIDE SEQUENCE [LARGE SCALE GENOMIC DNA]</scope>
    <source>
        <strain evidence="2 3">CBS 393.64</strain>
    </source>
</reference>
<comment type="caution">
    <text evidence="2">The sequence shown here is derived from an EMBL/GenBank/DDBJ whole genome shotgun (WGS) entry which is preliminary data.</text>
</comment>
<keyword evidence="1" id="KW-0732">Signal</keyword>
<organism evidence="2 3">
    <name type="scientific">Rasamsonia emersonii (strain ATCC 16479 / CBS 393.64 / IMI 116815)</name>
    <dbReference type="NCBI Taxonomy" id="1408163"/>
    <lineage>
        <taxon>Eukaryota</taxon>
        <taxon>Fungi</taxon>
        <taxon>Dikarya</taxon>
        <taxon>Ascomycota</taxon>
        <taxon>Pezizomycotina</taxon>
        <taxon>Eurotiomycetes</taxon>
        <taxon>Eurotiomycetidae</taxon>
        <taxon>Eurotiales</taxon>
        <taxon>Trichocomaceae</taxon>
        <taxon>Rasamsonia</taxon>
    </lineage>
</organism>
<feature type="signal peptide" evidence="1">
    <location>
        <begin position="1"/>
        <end position="24"/>
    </location>
</feature>
<name>A0A0F4YTV9_RASE3</name>
<dbReference type="RefSeq" id="XP_013328167.1">
    <property type="nucleotide sequence ID" value="XM_013472713.1"/>
</dbReference>
<dbReference type="Proteomes" id="UP000053958">
    <property type="component" value="Unassembled WGS sequence"/>
</dbReference>
<accession>A0A0F4YTV9</accession>
<evidence type="ECO:0000313" key="3">
    <source>
        <dbReference type="Proteomes" id="UP000053958"/>
    </source>
</evidence>
<evidence type="ECO:0008006" key="4">
    <source>
        <dbReference type="Google" id="ProtNLM"/>
    </source>
</evidence>